<dbReference type="GO" id="GO:0008270">
    <property type="term" value="F:zinc ion binding"/>
    <property type="evidence" value="ECO:0007669"/>
    <property type="project" value="InterPro"/>
</dbReference>
<proteinExistence type="inferred from homology"/>
<dbReference type="InterPro" id="IPR036291">
    <property type="entry name" value="NAD(P)-bd_dom_sf"/>
</dbReference>
<feature type="domain" description="Alcohol dehydrogenase-like N-terminal" evidence="8">
    <location>
        <begin position="34"/>
        <end position="161"/>
    </location>
</feature>
<dbReference type="InterPro" id="IPR013149">
    <property type="entry name" value="ADH-like_C"/>
</dbReference>
<evidence type="ECO:0000256" key="2">
    <source>
        <dbReference type="ARBA" id="ARBA00022723"/>
    </source>
</evidence>
<organism evidence="9 10">
    <name type="scientific">Mesorhabditis belari</name>
    <dbReference type="NCBI Taxonomy" id="2138241"/>
    <lineage>
        <taxon>Eukaryota</taxon>
        <taxon>Metazoa</taxon>
        <taxon>Ecdysozoa</taxon>
        <taxon>Nematoda</taxon>
        <taxon>Chromadorea</taxon>
        <taxon>Rhabditida</taxon>
        <taxon>Rhabditina</taxon>
        <taxon>Rhabditomorpha</taxon>
        <taxon>Rhabditoidea</taxon>
        <taxon>Rhabditidae</taxon>
        <taxon>Mesorhabditinae</taxon>
        <taxon>Mesorhabditis</taxon>
    </lineage>
</organism>
<dbReference type="Gene3D" id="3.90.180.10">
    <property type="entry name" value="Medium-chain alcohol dehydrogenases, catalytic domain"/>
    <property type="match status" value="1"/>
</dbReference>
<dbReference type="AlphaFoldDB" id="A0AAF3JAR0"/>
<evidence type="ECO:0000256" key="4">
    <source>
        <dbReference type="ARBA" id="ARBA00023002"/>
    </source>
</evidence>
<keyword evidence="2 6" id="KW-0479">Metal-binding</keyword>
<evidence type="ECO:0000313" key="10">
    <source>
        <dbReference type="WBParaSite" id="MBELARI_LOCUS7196"/>
    </source>
</evidence>
<dbReference type="Proteomes" id="UP000887575">
    <property type="component" value="Unassembled WGS sequence"/>
</dbReference>
<dbReference type="PROSITE" id="PS00059">
    <property type="entry name" value="ADH_ZINC"/>
    <property type="match status" value="1"/>
</dbReference>
<protein>
    <submittedName>
        <fullName evidence="10">Alcohol dehydrogenase</fullName>
    </submittedName>
</protein>
<evidence type="ECO:0000259" key="8">
    <source>
        <dbReference type="Pfam" id="PF08240"/>
    </source>
</evidence>
<comment type="similarity">
    <text evidence="6">Belongs to the zinc-containing alcohol dehydrogenase family.</text>
</comment>
<keyword evidence="5" id="KW-0520">NAD</keyword>
<dbReference type="InterPro" id="IPR002328">
    <property type="entry name" value="ADH_Zn_CS"/>
</dbReference>
<name>A0AAF3JAR0_9BILA</name>
<dbReference type="GO" id="GO:0051903">
    <property type="term" value="F:S-(hydroxymethyl)glutathione dehydrogenase [NAD(P)+] activity"/>
    <property type="evidence" value="ECO:0007669"/>
    <property type="project" value="TreeGrafter"/>
</dbReference>
<evidence type="ECO:0000313" key="9">
    <source>
        <dbReference type="Proteomes" id="UP000887575"/>
    </source>
</evidence>
<sequence length="381" mass="40903">MSSTEGKVITCRAAVCWGPKNLTIEEVQVDIPHSHELRIKVLYNALCHTDVSVIEGLIDSALYPAIVGHECTGVVESIGDGVQGFEIGDHVILTPLPQCKNCSMCARGDTNFCERTNIAGVTHTTEDGSTRFTCKGKKIHHAFGCTAFSEYTVVRDINLGKINSKAPMEKSCLAGCGLATGYGAAVNTAQIKKGETVAIFGGGCIGLSAVLGAKHSGASEIFLIDINPTKFPYGEKMGATKFVNPNDCPKERQFSEWFKTTYGAVDKAIEAAGNVKCQVQAVEIVKIGWGRAVILGAPPSDHKMELSPWELLNGKTVVGGCVGDYHVCDDLPKLVEKIVTGEINVDPLITQKNLELDEICDAVKLMNEGKCIRAVFKLARD</sequence>
<evidence type="ECO:0000256" key="1">
    <source>
        <dbReference type="ARBA" id="ARBA00001947"/>
    </source>
</evidence>
<feature type="domain" description="Alcohol dehydrogenase-like C-terminal" evidence="7">
    <location>
        <begin position="205"/>
        <end position="336"/>
    </location>
</feature>
<dbReference type="SUPFAM" id="SSF50129">
    <property type="entry name" value="GroES-like"/>
    <property type="match status" value="2"/>
</dbReference>
<reference evidence="10" key="1">
    <citation type="submission" date="2024-02" db="UniProtKB">
        <authorList>
            <consortium name="WormBaseParasite"/>
        </authorList>
    </citation>
    <scope>IDENTIFICATION</scope>
</reference>
<dbReference type="FunFam" id="3.40.50.720:FF:000003">
    <property type="entry name" value="S-(hydroxymethyl)glutathione dehydrogenase"/>
    <property type="match status" value="1"/>
</dbReference>
<dbReference type="Pfam" id="PF08240">
    <property type="entry name" value="ADH_N"/>
    <property type="match status" value="1"/>
</dbReference>
<dbReference type="GO" id="GO:0046294">
    <property type="term" value="P:formaldehyde catabolic process"/>
    <property type="evidence" value="ECO:0007669"/>
    <property type="project" value="TreeGrafter"/>
</dbReference>
<dbReference type="Gene3D" id="3.40.50.720">
    <property type="entry name" value="NAD(P)-binding Rossmann-like Domain"/>
    <property type="match status" value="1"/>
</dbReference>
<keyword evidence="4" id="KW-0560">Oxidoreductase</keyword>
<dbReference type="SUPFAM" id="SSF51735">
    <property type="entry name" value="NAD(P)-binding Rossmann-fold domains"/>
    <property type="match status" value="1"/>
</dbReference>
<evidence type="ECO:0000256" key="6">
    <source>
        <dbReference type="RuleBase" id="RU361277"/>
    </source>
</evidence>
<evidence type="ECO:0000256" key="5">
    <source>
        <dbReference type="ARBA" id="ARBA00023027"/>
    </source>
</evidence>
<dbReference type="WBParaSite" id="MBELARI_LOCUS7196">
    <property type="protein sequence ID" value="MBELARI_LOCUS7196"/>
    <property type="gene ID" value="MBELARI_LOCUS7196"/>
</dbReference>
<evidence type="ECO:0000259" key="7">
    <source>
        <dbReference type="Pfam" id="PF00107"/>
    </source>
</evidence>
<dbReference type="PANTHER" id="PTHR43880:SF12">
    <property type="entry name" value="ALCOHOL DEHYDROGENASE CLASS-3"/>
    <property type="match status" value="1"/>
</dbReference>
<keyword evidence="9" id="KW-1185">Reference proteome</keyword>
<dbReference type="InterPro" id="IPR013154">
    <property type="entry name" value="ADH-like_N"/>
</dbReference>
<dbReference type="Pfam" id="PF00107">
    <property type="entry name" value="ADH_zinc_N"/>
    <property type="match status" value="1"/>
</dbReference>
<accession>A0AAF3JAR0</accession>
<keyword evidence="3 6" id="KW-0862">Zinc</keyword>
<evidence type="ECO:0000256" key="3">
    <source>
        <dbReference type="ARBA" id="ARBA00022833"/>
    </source>
</evidence>
<dbReference type="GO" id="GO:0005829">
    <property type="term" value="C:cytosol"/>
    <property type="evidence" value="ECO:0007669"/>
    <property type="project" value="TreeGrafter"/>
</dbReference>
<dbReference type="PANTHER" id="PTHR43880">
    <property type="entry name" value="ALCOHOL DEHYDROGENASE"/>
    <property type="match status" value="1"/>
</dbReference>
<comment type="cofactor">
    <cofactor evidence="1 6">
        <name>Zn(2+)</name>
        <dbReference type="ChEBI" id="CHEBI:29105"/>
    </cofactor>
</comment>
<dbReference type="InterPro" id="IPR011032">
    <property type="entry name" value="GroES-like_sf"/>
</dbReference>